<dbReference type="PANTHER" id="PTHR16199">
    <property type="entry name" value="CONDENSIN-2 COMPLEX SUBUNIT G2"/>
    <property type="match status" value="1"/>
</dbReference>
<dbReference type="GO" id="GO:0005634">
    <property type="term" value="C:nucleus"/>
    <property type="evidence" value="ECO:0007669"/>
    <property type="project" value="TreeGrafter"/>
</dbReference>
<organism evidence="1 2">
    <name type="scientific">Liparis tanakae</name>
    <name type="common">Tanaka's snailfish</name>
    <dbReference type="NCBI Taxonomy" id="230148"/>
    <lineage>
        <taxon>Eukaryota</taxon>
        <taxon>Metazoa</taxon>
        <taxon>Chordata</taxon>
        <taxon>Craniata</taxon>
        <taxon>Vertebrata</taxon>
        <taxon>Euteleostomi</taxon>
        <taxon>Actinopterygii</taxon>
        <taxon>Neopterygii</taxon>
        <taxon>Teleostei</taxon>
        <taxon>Neoteleostei</taxon>
        <taxon>Acanthomorphata</taxon>
        <taxon>Eupercaria</taxon>
        <taxon>Perciformes</taxon>
        <taxon>Cottioidei</taxon>
        <taxon>Cottales</taxon>
        <taxon>Liparidae</taxon>
        <taxon>Liparis</taxon>
    </lineage>
</organism>
<sequence>MSKRDAFLEATCQEKVEDFLHFIQLHKDRAEPFDVEEVVQEMPRNQRLTLWGKLGSLLQDVLLELPPERWAEDGQEGMEVESAADPKHIMAVVDGVTLVADVSIKVLQDGDTYSALLEIVQRLHGVLVSLPVSETPLLLHIHTLCDAWWKKGLKEKEQFGRTAFLISLQKSFTLKKPGVEIQRVWSLHDVLLSLDYTSEENKQIVDLLLQCFHRPNYIRNDDVSRVTSGCSVRLSLWFESHCRGFVCEPSA</sequence>
<evidence type="ECO:0000313" key="1">
    <source>
        <dbReference type="EMBL" id="TNN70777.1"/>
    </source>
</evidence>
<dbReference type="GO" id="GO:0000070">
    <property type="term" value="P:mitotic sister chromatid segregation"/>
    <property type="evidence" value="ECO:0007669"/>
    <property type="project" value="TreeGrafter"/>
</dbReference>
<dbReference type="EMBL" id="SRLO01000159">
    <property type="protein sequence ID" value="TNN70777.1"/>
    <property type="molecule type" value="Genomic_DNA"/>
</dbReference>
<proteinExistence type="predicted"/>
<dbReference type="PANTHER" id="PTHR16199:SF4">
    <property type="entry name" value="CONDENSIN-2 COMPLEX SUBUNIT G2"/>
    <property type="match status" value="1"/>
</dbReference>
<evidence type="ECO:0000313" key="2">
    <source>
        <dbReference type="Proteomes" id="UP000314294"/>
    </source>
</evidence>
<protein>
    <submittedName>
        <fullName evidence="1">Condensin-2 complex subunit G2</fullName>
    </submittedName>
</protein>
<dbReference type="Proteomes" id="UP000314294">
    <property type="component" value="Unassembled WGS sequence"/>
</dbReference>
<dbReference type="GO" id="GO:0000796">
    <property type="term" value="C:condensin complex"/>
    <property type="evidence" value="ECO:0007669"/>
    <property type="project" value="TreeGrafter"/>
</dbReference>
<name>A0A4Z2HYI3_9TELE</name>
<comment type="caution">
    <text evidence="1">The sequence shown here is derived from an EMBL/GenBank/DDBJ whole genome shotgun (WGS) entry which is preliminary data.</text>
</comment>
<dbReference type="OrthoDB" id="10062843at2759"/>
<accession>A0A4Z2HYI3</accession>
<reference evidence="1 2" key="1">
    <citation type="submission" date="2019-03" db="EMBL/GenBank/DDBJ databases">
        <title>First draft genome of Liparis tanakae, snailfish: a comprehensive survey of snailfish specific genes.</title>
        <authorList>
            <person name="Kim W."/>
            <person name="Song I."/>
            <person name="Jeong J.-H."/>
            <person name="Kim D."/>
            <person name="Kim S."/>
            <person name="Ryu S."/>
            <person name="Song J.Y."/>
            <person name="Lee S.K."/>
        </authorList>
    </citation>
    <scope>NUCLEOTIDE SEQUENCE [LARGE SCALE GENOMIC DNA]</scope>
    <source>
        <tissue evidence="1">Muscle</tissue>
    </source>
</reference>
<keyword evidence="2" id="KW-1185">Reference proteome</keyword>
<gene>
    <name evidence="1" type="primary">ncapg2_0</name>
    <name evidence="1" type="ORF">EYF80_019060</name>
</gene>
<dbReference type="AlphaFoldDB" id="A0A4Z2HYI3"/>